<name>A0AAU9U952_EUPED</name>
<comment type="caution">
    <text evidence="3">The sequence shown here is derived from an EMBL/GenBank/DDBJ whole genome shotgun (WGS) entry which is preliminary data.</text>
</comment>
<keyword evidence="1" id="KW-0175">Coiled coil</keyword>
<evidence type="ECO:0000313" key="3">
    <source>
        <dbReference type="EMBL" id="CAH2095708.1"/>
    </source>
</evidence>
<sequence>MSVRQFQSKKCSGPRRAGSRSDHTDYDSATSESRITKRKHKQSENEYVRMADFKDFRKEILSYLENIKKSNDEFIHIIKSEINEIKTQVSTVIKTIDILSEKQLLLKNDLADLSKSLDFHTKSFDDLKIKTNAISKEITQIKKLEQEVETYKCRLLNVEREFNIQQQRDRLYNIEISAISALC</sequence>
<feature type="region of interest" description="Disordered" evidence="2">
    <location>
        <begin position="1"/>
        <end position="43"/>
    </location>
</feature>
<evidence type="ECO:0000313" key="4">
    <source>
        <dbReference type="Proteomes" id="UP001153954"/>
    </source>
</evidence>
<accession>A0AAU9U952</accession>
<gene>
    <name evidence="3" type="ORF">EEDITHA_LOCUS11130</name>
</gene>
<evidence type="ECO:0000256" key="1">
    <source>
        <dbReference type="SAM" id="Coils"/>
    </source>
</evidence>
<keyword evidence="4" id="KW-1185">Reference proteome</keyword>
<reference evidence="3" key="1">
    <citation type="submission" date="2022-03" db="EMBL/GenBank/DDBJ databases">
        <authorList>
            <person name="Tunstrom K."/>
        </authorList>
    </citation>
    <scope>NUCLEOTIDE SEQUENCE</scope>
</reference>
<protein>
    <submittedName>
        <fullName evidence="3">Uncharacterized protein</fullName>
    </submittedName>
</protein>
<dbReference type="EMBL" id="CAKOGL010000015">
    <property type="protein sequence ID" value="CAH2095708.1"/>
    <property type="molecule type" value="Genomic_DNA"/>
</dbReference>
<proteinExistence type="predicted"/>
<dbReference type="AlphaFoldDB" id="A0AAU9U952"/>
<feature type="coiled-coil region" evidence="1">
    <location>
        <begin position="127"/>
        <end position="161"/>
    </location>
</feature>
<feature type="compositionally biased region" description="Polar residues" evidence="2">
    <location>
        <begin position="1"/>
        <end position="10"/>
    </location>
</feature>
<dbReference type="Proteomes" id="UP001153954">
    <property type="component" value="Unassembled WGS sequence"/>
</dbReference>
<organism evidence="3 4">
    <name type="scientific">Euphydryas editha</name>
    <name type="common">Edith's checkerspot</name>
    <dbReference type="NCBI Taxonomy" id="104508"/>
    <lineage>
        <taxon>Eukaryota</taxon>
        <taxon>Metazoa</taxon>
        <taxon>Ecdysozoa</taxon>
        <taxon>Arthropoda</taxon>
        <taxon>Hexapoda</taxon>
        <taxon>Insecta</taxon>
        <taxon>Pterygota</taxon>
        <taxon>Neoptera</taxon>
        <taxon>Endopterygota</taxon>
        <taxon>Lepidoptera</taxon>
        <taxon>Glossata</taxon>
        <taxon>Ditrysia</taxon>
        <taxon>Papilionoidea</taxon>
        <taxon>Nymphalidae</taxon>
        <taxon>Nymphalinae</taxon>
        <taxon>Euphydryas</taxon>
    </lineage>
</organism>
<evidence type="ECO:0000256" key="2">
    <source>
        <dbReference type="SAM" id="MobiDB-lite"/>
    </source>
</evidence>